<dbReference type="EMBL" id="KV440980">
    <property type="protein sequence ID" value="OAD73970.1"/>
    <property type="molecule type" value="Genomic_DNA"/>
</dbReference>
<dbReference type="Proteomes" id="UP000077315">
    <property type="component" value="Unassembled WGS sequence"/>
</dbReference>
<dbReference type="GeneID" id="28996765"/>
<protein>
    <submittedName>
        <fullName evidence="1">Uncharacterized protein</fullName>
    </submittedName>
</protein>
<name>A0A163DX76_PHYB8</name>
<accession>A0A163DX76</accession>
<sequence length="422" mass="47056">MMFIDENMKLAKSSPDQTFCSPKNAQLKAILDKALACAAIHEELHKTLLSKIDIIVEHSIALQEQNSTLTEELCIANEHVEFLHNQLQLQVQVPGASTFTTTTLPPTEIAPVENFLAETSAHGPVTISTPSPTTFLAAAKKAIGKRSSQTKLTTAQATHALQPESGPSAYAFVYLPCHHHLKYSQNAALSPSVHNDFKDKITQLFADIGVSMKTDFDPLDHQIIADLAHAHKPVQDCQQLAYKLHHQHLLALCLCLPAPLDKSVMRHFCTVESSSIRLPLVCLEQYLEDQNLPSGPQASAIDTATAMFSWVATMLKCARLRQTHNKKYFHLSPVHPYYQISLLHKEYRHTKLVPNAELTENNPPITNHSLTHQNNLFNNIQMALIRLETVPWAQEQSILYTIFKFTATEIDTCNIPGDQLAT</sequence>
<proteinExistence type="predicted"/>
<evidence type="ECO:0000313" key="2">
    <source>
        <dbReference type="Proteomes" id="UP000077315"/>
    </source>
</evidence>
<dbReference type="STRING" id="763407.A0A163DX76"/>
<dbReference type="AlphaFoldDB" id="A0A163DX76"/>
<dbReference type="RefSeq" id="XP_018292010.1">
    <property type="nucleotide sequence ID" value="XM_018435859.1"/>
</dbReference>
<keyword evidence="2" id="KW-1185">Reference proteome</keyword>
<dbReference type="VEuPathDB" id="FungiDB:PHYBLDRAFT_168384"/>
<evidence type="ECO:0000313" key="1">
    <source>
        <dbReference type="EMBL" id="OAD73970.1"/>
    </source>
</evidence>
<dbReference type="InParanoid" id="A0A163DX76"/>
<reference evidence="2" key="1">
    <citation type="submission" date="2015-06" db="EMBL/GenBank/DDBJ databases">
        <title>Expansion of signal transduction pathways in fungi by whole-genome duplication.</title>
        <authorList>
            <consortium name="DOE Joint Genome Institute"/>
            <person name="Corrochano L.M."/>
            <person name="Kuo A."/>
            <person name="Marcet-Houben M."/>
            <person name="Polaino S."/>
            <person name="Salamov A."/>
            <person name="Villalobos J.M."/>
            <person name="Alvarez M.I."/>
            <person name="Avalos J."/>
            <person name="Benito E.P."/>
            <person name="Benoit I."/>
            <person name="Burger G."/>
            <person name="Camino L.P."/>
            <person name="Canovas D."/>
            <person name="Cerda-Olmedo E."/>
            <person name="Cheng J.-F."/>
            <person name="Dominguez A."/>
            <person name="Elias M."/>
            <person name="Eslava A.P."/>
            <person name="Glaser F."/>
            <person name="Grimwood J."/>
            <person name="Gutierrez G."/>
            <person name="Heitman J."/>
            <person name="Henrissat B."/>
            <person name="Iturriaga E.A."/>
            <person name="Lang B.F."/>
            <person name="Lavin J.L."/>
            <person name="Lee S."/>
            <person name="Li W."/>
            <person name="Lindquist E."/>
            <person name="Lopez-Garcia S."/>
            <person name="Luque E.M."/>
            <person name="Marcos A.T."/>
            <person name="Martin J."/>
            <person name="McCluskey K."/>
            <person name="Medina H.R."/>
            <person name="Miralles-Duran A."/>
            <person name="Miyazaki A."/>
            <person name="Munoz-Torres E."/>
            <person name="Oguiza J.A."/>
            <person name="Ohm R."/>
            <person name="Olmedo M."/>
            <person name="Orejas M."/>
            <person name="Ortiz-Castellanos L."/>
            <person name="Pisabarro A.G."/>
            <person name="Rodriguez-Romero J."/>
            <person name="Ruiz-Herrera J."/>
            <person name="Ruiz-Vazquez R."/>
            <person name="Sanz C."/>
            <person name="Schackwitz W."/>
            <person name="Schmutz J."/>
            <person name="Shahriari M."/>
            <person name="Shelest E."/>
            <person name="Silva-Franco F."/>
            <person name="Soanes D."/>
            <person name="Syed K."/>
            <person name="Tagua V.G."/>
            <person name="Talbot N.J."/>
            <person name="Thon M."/>
            <person name="De vries R.P."/>
            <person name="Wiebenga A."/>
            <person name="Yadav J.S."/>
            <person name="Braun E.L."/>
            <person name="Baker S."/>
            <person name="Garre V."/>
            <person name="Horwitz B."/>
            <person name="Torres-Martinez S."/>
            <person name="Idnurm A."/>
            <person name="Herrera-Estrella A."/>
            <person name="Gabaldon T."/>
            <person name="Grigoriev I.V."/>
        </authorList>
    </citation>
    <scope>NUCLEOTIDE SEQUENCE [LARGE SCALE GENOMIC DNA]</scope>
    <source>
        <strain evidence="2">NRRL 1555(-)</strain>
    </source>
</reference>
<gene>
    <name evidence="1" type="ORF">PHYBLDRAFT_168384</name>
</gene>
<organism evidence="1 2">
    <name type="scientific">Phycomyces blakesleeanus (strain ATCC 8743b / DSM 1359 / FGSC 10004 / NBRC 33097 / NRRL 1555)</name>
    <dbReference type="NCBI Taxonomy" id="763407"/>
    <lineage>
        <taxon>Eukaryota</taxon>
        <taxon>Fungi</taxon>
        <taxon>Fungi incertae sedis</taxon>
        <taxon>Mucoromycota</taxon>
        <taxon>Mucoromycotina</taxon>
        <taxon>Mucoromycetes</taxon>
        <taxon>Mucorales</taxon>
        <taxon>Phycomycetaceae</taxon>
        <taxon>Phycomyces</taxon>
    </lineage>
</organism>
<dbReference type="OrthoDB" id="2206543at2759"/>